<dbReference type="Proteomes" id="UP001189773">
    <property type="component" value="Unassembled WGS sequence"/>
</dbReference>
<protein>
    <recommendedName>
        <fullName evidence="6">Ankyrin repeat domain-containing protein</fullName>
    </recommendedName>
</protein>
<organism evidence="4 5">
    <name type="scientific">Ralstonia thomasii</name>
    <dbReference type="NCBI Taxonomy" id="3058596"/>
    <lineage>
        <taxon>Bacteria</taxon>
        <taxon>Pseudomonadati</taxon>
        <taxon>Pseudomonadota</taxon>
        <taxon>Betaproteobacteria</taxon>
        <taxon>Burkholderiales</taxon>
        <taxon>Burkholderiaceae</taxon>
        <taxon>Ralstonia</taxon>
    </lineage>
</organism>
<dbReference type="PROSITE" id="PS50297">
    <property type="entry name" value="ANK_REP_REGION"/>
    <property type="match status" value="1"/>
</dbReference>
<feature type="repeat" description="ANK" evidence="3">
    <location>
        <begin position="527"/>
        <end position="559"/>
    </location>
</feature>
<dbReference type="EMBL" id="CATZAR010000018">
    <property type="protein sequence ID" value="CAJ0805002.1"/>
    <property type="molecule type" value="Genomic_DNA"/>
</dbReference>
<dbReference type="PROSITE" id="PS50088">
    <property type="entry name" value="ANK_REPEAT"/>
    <property type="match status" value="2"/>
</dbReference>
<keyword evidence="5" id="KW-1185">Reference proteome</keyword>
<accession>A0ABN9JBA8</accession>
<dbReference type="InterPro" id="IPR036770">
    <property type="entry name" value="Ankyrin_rpt-contain_sf"/>
</dbReference>
<evidence type="ECO:0000313" key="4">
    <source>
        <dbReference type="EMBL" id="CAJ0805002.1"/>
    </source>
</evidence>
<sequence length="747" mass="83525">MAREEAAIPRLGYLLRALIKVSGYRRYFVELGLDKSLDDLAAEARDRQSSSFEILQGIEDACSKALASDCGNEWAQLFRQAWFRTRAAIQAFVQQVDITPMPQEKVDELLVQHFVSPMLSGFMHLSLSLRSGPDVSSWWRCPLRTWLSFAANRTGITEESLLTNLANEANVDQRTIDRWLSGDPVGKVSWPYAPTVAATLGKPVAAPEIHLLAGWLLMACAFQSVPPAIRDAARRDFALRKQQPWTLEMGIGAMNRESDRASDCPERNEVEPLLNELQRLFSTEPREDSALGNKLSLFQKLIERASPAVCASYQYISNWYSARHAALLGDKETALKLYASAVSSAWWRAGPDQHPILEEALLYAVGVGDKDAANAYWDKTFMLGLNQGPKRPLDEQEMRRIAFGFEQRFYPQKAKDRVPPPVEIRGGEDTFSLGRKHLANPNQKTKYAEGRTRRTPLMVAVREGTLDEVKQLIAAGGDPNDFIPESGEGPLSYAMRRASDRKDPIIMDYLLSLDLLPKTVKRSASTKRETPLKMAVEMANARAASRLVELGADVEAACDYLPSALCYAMILLHGSLHRDDQTQEQAYFAGKTHADAYDAKEGAVLDVDLAARRERLRSLANASDHNRQILNAVFDYFIRPPQDHRELIHTLLTCGANANRRYRVEAHHLAEWTPTLFAAQVGDLSVFRMLVEHPGPNRGNPELTLMPPSSLERFDALWVAIDHGRHSIASYLLGREKQHSAAGISIN</sequence>
<dbReference type="PANTHER" id="PTHR24198">
    <property type="entry name" value="ANKYRIN REPEAT AND PROTEIN KINASE DOMAIN-CONTAINING PROTEIN"/>
    <property type="match status" value="1"/>
</dbReference>
<dbReference type="PANTHER" id="PTHR24198:SF165">
    <property type="entry name" value="ANKYRIN REPEAT-CONTAINING PROTEIN-RELATED"/>
    <property type="match status" value="1"/>
</dbReference>
<gene>
    <name evidence="4" type="ORF">LMG18095_04184</name>
</gene>
<reference evidence="4 5" key="1">
    <citation type="submission" date="2023-07" db="EMBL/GenBank/DDBJ databases">
        <authorList>
            <person name="Peeters C."/>
        </authorList>
    </citation>
    <scope>NUCLEOTIDE SEQUENCE [LARGE SCALE GENOMIC DNA]</scope>
    <source>
        <strain evidence="4 5">LMG 18095</strain>
    </source>
</reference>
<name>A0ABN9JBA8_9RALS</name>
<keyword evidence="2 3" id="KW-0040">ANK repeat</keyword>
<proteinExistence type="predicted"/>
<evidence type="ECO:0000313" key="5">
    <source>
        <dbReference type="Proteomes" id="UP001189773"/>
    </source>
</evidence>
<dbReference type="SMART" id="SM00248">
    <property type="entry name" value="ANK"/>
    <property type="match status" value="6"/>
</dbReference>
<evidence type="ECO:0000256" key="3">
    <source>
        <dbReference type="PROSITE-ProRule" id="PRU00023"/>
    </source>
</evidence>
<evidence type="ECO:0008006" key="6">
    <source>
        <dbReference type="Google" id="ProtNLM"/>
    </source>
</evidence>
<keyword evidence="1" id="KW-0677">Repeat</keyword>
<feature type="repeat" description="ANK" evidence="3">
    <location>
        <begin position="452"/>
        <end position="480"/>
    </location>
</feature>
<dbReference type="SUPFAM" id="SSF48403">
    <property type="entry name" value="Ankyrin repeat"/>
    <property type="match status" value="2"/>
</dbReference>
<evidence type="ECO:0000256" key="1">
    <source>
        <dbReference type="ARBA" id="ARBA00022737"/>
    </source>
</evidence>
<dbReference type="InterPro" id="IPR002110">
    <property type="entry name" value="Ankyrin_rpt"/>
</dbReference>
<dbReference type="Gene3D" id="1.25.40.20">
    <property type="entry name" value="Ankyrin repeat-containing domain"/>
    <property type="match status" value="2"/>
</dbReference>
<comment type="caution">
    <text evidence="4">The sequence shown here is derived from an EMBL/GenBank/DDBJ whole genome shotgun (WGS) entry which is preliminary data.</text>
</comment>
<evidence type="ECO:0000256" key="2">
    <source>
        <dbReference type="ARBA" id="ARBA00023043"/>
    </source>
</evidence>